<sequence length="295" mass="32269">MQDAIAGLFAIILLACLVGIVVPLGKFLPFAEGLGRKHYALGAVVSFVLFGLIVPEPTPEEKAARAAEAAAEQAAEAKEDHEAILAKAAPALEFVMPYTRKEFPETYSWVGKETFEKLDELEPAAIYVAAESNSCTQVNSGAVSDVSKKGKAVWFVDCENGNRFMVKQAQAEEALERFKAGKLTESNLEPSCTQSTIAMCKATPEQRAAADKEIEYVSFCDLILEQVLVSPGSLDLHHWKYSMGKDNLMVVERPFDSQNSFGAMIRNKYRCEIDAAKEEIESFTISGPMGTQQVI</sequence>
<reference evidence="3 4" key="1">
    <citation type="submission" date="2018-07" db="EMBL/GenBank/DDBJ databases">
        <title>Genome sequence of Erythrobacter strain YH-07, an antagonistic bacterium isolated from Yellow Sea.</title>
        <authorList>
            <person name="Tang T."/>
            <person name="Liu Q."/>
            <person name="Sun X."/>
        </authorList>
    </citation>
    <scope>NUCLEOTIDE SEQUENCE [LARGE SCALE GENOMIC DNA]</scope>
    <source>
        <strain evidence="3 4">YH-07</strain>
        <plasmid evidence="3 4">unnamed</plasmid>
    </source>
</reference>
<protein>
    <submittedName>
        <fullName evidence="3">Uncharacterized protein</fullName>
    </submittedName>
</protein>
<dbReference type="OrthoDB" id="74312at2"/>
<keyword evidence="4" id="KW-1185">Reference proteome</keyword>
<organism evidence="3 4">
    <name type="scientific">Erythrobacter aureus</name>
    <dbReference type="NCBI Taxonomy" id="2182384"/>
    <lineage>
        <taxon>Bacteria</taxon>
        <taxon>Pseudomonadati</taxon>
        <taxon>Pseudomonadota</taxon>
        <taxon>Alphaproteobacteria</taxon>
        <taxon>Sphingomonadales</taxon>
        <taxon>Erythrobacteraceae</taxon>
        <taxon>Erythrobacter/Porphyrobacter group</taxon>
        <taxon>Erythrobacter</taxon>
    </lineage>
</organism>
<dbReference type="Proteomes" id="UP000254508">
    <property type="component" value="Plasmid unnamed"/>
</dbReference>
<evidence type="ECO:0000313" key="3">
    <source>
        <dbReference type="EMBL" id="AXK43983.1"/>
    </source>
</evidence>
<dbReference type="RefSeq" id="WP_115418296.1">
    <property type="nucleotide sequence ID" value="NZ_CP031358.1"/>
</dbReference>
<keyword evidence="3" id="KW-0614">Plasmid</keyword>
<keyword evidence="2" id="KW-1133">Transmembrane helix</keyword>
<keyword evidence="2" id="KW-0472">Membrane</keyword>
<feature type="transmembrane region" description="Helical" evidence="2">
    <location>
        <begin position="6"/>
        <end position="27"/>
    </location>
</feature>
<dbReference type="EMBL" id="CP031358">
    <property type="protein sequence ID" value="AXK43983.1"/>
    <property type="molecule type" value="Genomic_DNA"/>
</dbReference>
<gene>
    <name evidence="3" type="ORF">DVR09_16140</name>
</gene>
<name>A0A345YJ81_9SPHN</name>
<dbReference type="KEGG" id="err:DVR09_16140"/>
<proteinExistence type="predicted"/>
<evidence type="ECO:0000256" key="2">
    <source>
        <dbReference type="SAM" id="Phobius"/>
    </source>
</evidence>
<evidence type="ECO:0000313" key="4">
    <source>
        <dbReference type="Proteomes" id="UP000254508"/>
    </source>
</evidence>
<feature type="coiled-coil region" evidence="1">
    <location>
        <begin position="60"/>
        <end position="87"/>
    </location>
</feature>
<dbReference type="AlphaFoldDB" id="A0A345YJ81"/>
<keyword evidence="1" id="KW-0175">Coiled coil</keyword>
<geneLocation type="plasmid" evidence="3 4">
    <name>unnamed</name>
</geneLocation>
<keyword evidence="2" id="KW-0812">Transmembrane</keyword>
<accession>A0A345YJ81</accession>
<evidence type="ECO:0000256" key="1">
    <source>
        <dbReference type="SAM" id="Coils"/>
    </source>
</evidence>